<sequence length="195" mass="21551">MNPFIKSNKIWLSLLGLAIVIVFLAFLFRPKLPEYQTGTDQAMKMMVDQQNQVTISDLAGAQLIDIRTTELFAQGHAENAINIPVRNLLDEESLELFNRLKKNGQTAVLYGSDELQTIAPCLLLQQMGYTNLKTLEGGYVATNELMKPALPATEVMLLDTATMKAKQEIKVAQPEKKKPQVVITVRKEATSGGGC</sequence>
<proteinExistence type="predicted"/>
<feature type="transmembrane region" description="Helical" evidence="1">
    <location>
        <begin position="12"/>
        <end position="28"/>
    </location>
</feature>
<protein>
    <recommendedName>
        <fullName evidence="2">Rhodanese domain-containing protein</fullName>
    </recommendedName>
</protein>
<dbReference type="AlphaFoldDB" id="A0A5K7SFP8"/>
<dbReference type="CDD" id="cd00158">
    <property type="entry name" value="RHOD"/>
    <property type="match status" value="1"/>
</dbReference>
<reference evidence="3" key="1">
    <citation type="journal article" date="2020" name="Int. J. Syst. Evol. Microbiol.">
        <title>Aquipluma nitroreducens gen. nov. sp. nov., a novel facultatively anaerobic bacterium isolated from a freshwater lake.</title>
        <authorList>
            <person name="Watanabe M."/>
            <person name="Kojima H."/>
            <person name="Fukui M."/>
        </authorList>
    </citation>
    <scope>NUCLEOTIDE SEQUENCE</scope>
    <source>
        <strain evidence="3">MeG22</strain>
    </source>
</reference>
<dbReference type="InterPro" id="IPR001763">
    <property type="entry name" value="Rhodanese-like_dom"/>
</dbReference>
<organism evidence="3 4">
    <name type="scientific">Aquipluma nitroreducens</name>
    <dbReference type="NCBI Taxonomy" id="2010828"/>
    <lineage>
        <taxon>Bacteria</taxon>
        <taxon>Pseudomonadati</taxon>
        <taxon>Bacteroidota</taxon>
        <taxon>Bacteroidia</taxon>
        <taxon>Marinilabiliales</taxon>
        <taxon>Prolixibacteraceae</taxon>
        <taxon>Aquipluma</taxon>
    </lineage>
</organism>
<feature type="domain" description="Rhodanese" evidence="2">
    <location>
        <begin position="57"/>
        <end position="151"/>
    </location>
</feature>
<dbReference type="Proteomes" id="UP001193389">
    <property type="component" value="Chromosome"/>
</dbReference>
<dbReference type="RefSeq" id="WP_318348459.1">
    <property type="nucleotide sequence ID" value="NZ_AP018694.1"/>
</dbReference>
<evidence type="ECO:0000313" key="4">
    <source>
        <dbReference type="Proteomes" id="UP001193389"/>
    </source>
</evidence>
<gene>
    <name evidence="3" type="ORF">AQPE_4490</name>
</gene>
<dbReference type="InterPro" id="IPR036873">
    <property type="entry name" value="Rhodanese-like_dom_sf"/>
</dbReference>
<evidence type="ECO:0000259" key="2">
    <source>
        <dbReference type="PROSITE" id="PS50206"/>
    </source>
</evidence>
<dbReference type="PROSITE" id="PS50206">
    <property type="entry name" value="RHODANESE_3"/>
    <property type="match status" value="1"/>
</dbReference>
<dbReference type="Gene3D" id="3.40.250.10">
    <property type="entry name" value="Rhodanese-like domain"/>
    <property type="match status" value="1"/>
</dbReference>
<dbReference type="Pfam" id="PF00581">
    <property type="entry name" value="Rhodanese"/>
    <property type="match status" value="1"/>
</dbReference>
<keyword evidence="1" id="KW-0472">Membrane</keyword>
<dbReference type="EMBL" id="AP018694">
    <property type="protein sequence ID" value="BBE20299.1"/>
    <property type="molecule type" value="Genomic_DNA"/>
</dbReference>
<name>A0A5K7SFP8_9BACT</name>
<keyword evidence="1" id="KW-0812">Transmembrane</keyword>
<keyword evidence="1" id="KW-1133">Transmembrane helix</keyword>
<dbReference type="SMART" id="SM00450">
    <property type="entry name" value="RHOD"/>
    <property type="match status" value="1"/>
</dbReference>
<evidence type="ECO:0000256" key="1">
    <source>
        <dbReference type="SAM" id="Phobius"/>
    </source>
</evidence>
<keyword evidence="4" id="KW-1185">Reference proteome</keyword>
<evidence type="ECO:0000313" key="3">
    <source>
        <dbReference type="EMBL" id="BBE20299.1"/>
    </source>
</evidence>
<dbReference type="SUPFAM" id="SSF52821">
    <property type="entry name" value="Rhodanese/Cell cycle control phosphatase"/>
    <property type="match status" value="1"/>
</dbReference>
<dbReference type="KEGG" id="anf:AQPE_4490"/>
<accession>A0A5K7SFP8</accession>